<proteinExistence type="predicted"/>
<comment type="caution">
    <text evidence="1">The sequence shown here is derived from an EMBL/GenBank/DDBJ whole genome shotgun (WGS) entry which is preliminary data.</text>
</comment>
<name>A0ACC2CPF7_DIPCM</name>
<organism evidence="1 2">
    <name type="scientific">Diphasiastrum complanatum</name>
    <name type="common">Issler's clubmoss</name>
    <name type="synonym">Lycopodium complanatum</name>
    <dbReference type="NCBI Taxonomy" id="34168"/>
    <lineage>
        <taxon>Eukaryota</taxon>
        <taxon>Viridiplantae</taxon>
        <taxon>Streptophyta</taxon>
        <taxon>Embryophyta</taxon>
        <taxon>Tracheophyta</taxon>
        <taxon>Lycopodiopsida</taxon>
        <taxon>Lycopodiales</taxon>
        <taxon>Lycopodiaceae</taxon>
        <taxon>Lycopodioideae</taxon>
        <taxon>Diphasiastrum</taxon>
    </lineage>
</organism>
<evidence type="ECO:0000313" key="1">
    <source>
        <dbReference type="EMBL" id="KAJ7543911.1"/>
    </source>
</evidence>
<dbReference type="EMBL" id="CM055100">
    <property type="protein sequence ID" value="KAJ7543911.1"/>
    <property type="molecule type" value="Genomic_DNA"/>
</dbReference>
<sequence length="369" mass="42076">MAASDQLQLGEEEFPNVAHIAARVEIYPTLHPRFVVPEDERFDRSSYQIISELQPPVIDLSLMSSSTAKDRAYIEKIVADGCRDDGFFQVINHGVPMELIKKLETFGYKFFSSSVEEKERFDLGFYSGYEGRHKHFSNPAPWAETFNVQISPFSNIDGLATLVPPTDTQSFRSLLLDCDSAMRDLGNRLLKLLEKTLSLKEGTYVQHFQKYTAALQIHHYPPCWHPSFALGAGPHADPSCLTILYQDSVGGLQVEKGEGKWVQINPVPDAFVINLGDIFQAWSNGLYKSSKHRVVLDPHKSRYSIGYFYSPQFEIPICVPNELVHADNPPKYRPFTCAEYYAFRGRRRQINRWENDLENFAGKDKISHC</sequence>
<keyword evidence="2" id="KW-1185">Reference proteome</keyword>
<accession>A0ACC2CPF7</accession>
<evidence type="ECO:0000313" key="2">
    <source>
        <dbReference type="Proteomes" id="UP001162992"/>
    </source>
</evidence>
<protein>
    <submittedName>
        <fullName evidence="1">Uncharacterized protein</fullName>
    </submittedName>
</protein>
<reference evidence="2" key="1">
    <citation type="journal article" date="2024" name="Proc. Natl. Acad. Sci. U.S.A.">
        <title>Extraordinary preservation of gene collinearity over three hundred million years revealed in homosporous lycophytes.</title>
        <authorList>
            <person name="Li C."/>
            <person name="Wickell D."/>
            <person name="Kuo L.Y."/>
            <person name="Chen X."/>
            <person name="Nie B."/>
            <person name="Liao X."/>
            <person name="Peng D."/>
            <person name="Ji J."/>
            <person name="Jenkins J."/>
            <person name="Williams M."/>
            <person name="Shu S."/>
            <person name="Plott C."/>
            <person name="Barry K."/>
            <person name="Rajasekar S."/>
            <person name="Grimwood J."/>
            <person name="Han X."/>
            <person name="Sun S."/>
            <person name="Hou Z."/>
            <person name="He W."/>
            <person name="Dai G."/>
            <person name="Sun C."/>
            <person name="Schmutz J."/>
            <person name="Leebens-Mack J.H."/>
            <person name="Li F.W."/>
            <person name="Wang L."/>
        </authorList>
    </citation>
    <scope>NUCLEOTIDE SEQUENCE [LARGE SCALE GENOMIC DNA]</scope>
    <source>
        <strain evidence="2">cv. PW_Plant_1</strain>
    </source>
</reference>
<gene>
    <name evidence="1" type="ORF">O6H91_09G058000</name>
</gene>
<dbReference type="Proteomes" id="UP001162992">
    <property type="component" value="Chromosome 9"/>
</dbReference>